<keyword evidence="12 16" id="KW-0464">Manganese</keyword>
<keyword evidence="6" id="KW-0812">Transmembrane</keyword>
<dbReference type="InterPro" id="IPR029044">
    <property type="entry name" value="Nucleotide-diphossugar_trans"/>
</dbReference>
<evidence type="ECO:0000256" key="2">
    <source>
        <dbReference type="ARBA" id="ARBA00004922"/>
    </source>
</evidence>
<dbReference type="PANTHER" id="PTHR10468">
    <property type="entry name" value="PROTEIN O-LINKED-MANNOSE BETA-1,2-N-ACETYLGLUCOSAMINYLTRANSFERASE 1/ALPHA-1,3-MANNOSYL-GLYCOPROTEIN 2-BETA-N-ACETYLGLUCOSAMINYLTRANSFERASE"/>
    <property type="match status" value="1"/>
</dbReference>
<reference evidence="17" key="1">
    <citation type="journal article" date="2023" name="GigaByte">
        <title>Genome assembly of the bearded iris, Iris pallida Lam.</title>
        <authorList>
            <person name="Bruccoleri R.E."/>
            <person name="Oakeley E.J."/>
            <person name="Faust A.M.E."/>
            <person name="Altorfer M."/>
            <person name="Dessus-Babus S."/>
            <person name="Burckhardt D."/>
            <person name="Oertli M."/>
            <person name="Naumann U."/>
            <person name="Petersen F."/>
            <person name="Wong J."/>
        </authorList>
    </citation>
    <scope>NUCLEOTIDE SEQUENCE</scope>
    <source>
        <strain evidence="17">GSM-AAB239-AS_SAM_17_03QT</strain>
    </source>
</reference>
<dbReference type="EMBL" id="JANAVB010009398">
    <property type="protein sequence ID" value="KAJ6840559.1"/>
    <property type="molecule type" value="Genomic_DNA"/>
</dbReference>
<comment type="caution">
    <text evidence="17">The sequence shown here is derived from an EMBL/GenBank/DDBJ whole genome shotgun (WGS) entry which is preliminary data.</text>
</comment>
<gene>
    <name evidence="17" type="ORF">M6B38_310215</name>
</gene>
<comment type="subcellular location">
    <subcellularLocation>
        <location evidence="1 16">Golgi apparatus membrane</location>
        <topology evidence="1 16">Single-pass type II membrane protein</topology>
    </subcellularLocation>
</comment>
<dbReference type="InterPro" id="IPR004139">
    <property type="entry name" value="Glyco_trans_13"/>
</dbReference>
<sequence>MEIAPDFFDYFEATARLFDKDKTIMAVSSWNDNGQVQFVHDPKALYRSDFFPGLGWMLTKSIWDELSPNWPKAYPYLLYYHPLKRIRKDRQFIRPEICRTYNFGEHGSSMGQFYHNYLEPIKLNDVQVDWKSMDLSYLTEDKFLSHFAKLVSDARPVHGPDVLTHLIRMGTFGLSIAISMILKELHGNLEYLKNGRQAFFPSIPFHL</sequence>
<comment type="similarity">
    <text evidence="3 16">Belongs to the glycosyltransferase 13 family.</text>
</comment>
<name>A0AAX6HHR5_IRIPA</name>
<keyword evidence="7 16" id="KW-0479">Metal-binding</keyword>
<comment type="catalytic activity">
    <reaction evidence="15 16">
        <text>N(4)-(alpha-D-Man-(1-&gt;3)-[alpha-D-Man-(1-&gt;3)-[alpha-D-Man-(1-&gt;6)]-alpha-D-Man-(1-&gt;6)]-beta-D-Man-(1-&gt;4)-beta-D-GlcNAc-(1-&gt;4)-beta-D-GlcNAc)-L-asparaginyl-[protein] (N-glucan mannose isomer 5A1,2) + UDP-N-acetyl-alpha-D-glucosamine = N(4)-{beta-D-GlcNAc-(1-&gt;2)-alpha-D-Man-(1-&gt;3)-[alpha-D-Man-(1-&gt;3)-[alpha-D-Man-(1-&gt;6)]-alpha-D-Man-(1-&gt;6)]-beta-D-Man-(1-&gt;4)-beta-D-GlcNAc-(1-&gt;4)-beta-D-GlcNAc}-L-asparaginyl-[protein] + UDP + H(+)</text>
        <dbReference type="Rhea" id="RHEA:11456"/>
        <dbReference type="Rhea" id="RHEA-COMP:14367"/>
        <dbReference type="Rhea" id="RHEA-COMP:14368"/>
        <dbReference type="ChEBI" id="CHEBI:15378"/>
        <dbReference type="ChEBI" id="CHEBI:57705"/>
        <dbReference type="ChEBI" id="CHEBI:58223"/>
        <dbReference type="ChEBI" id="CHEBI:59087"/>
        <dbReference type="ChEBI" id="CHEBI:60625"/>
        <dbReference type="EC" id="2.4.1.101"/>
    </reaction>
</comment>
<evidence type="ECO:0000256" key="15">
    <source>
        <dbReference type="ARBA" id="ARBA00049421"/>
    </source>
</evidence>
<evidence type="ECO:0000256" key="4">
    <source>
        <dbReference type="ARBA" id="ARBA00022676"/>
    </source>
</evidence>
<dbReference type="Pfam" id="PF03071">
    <property type="entry name" value="GNT-I"/>
    <property type="match status" value="1"/>
</dbReference>
<comment type="cofactor">
    <cofactor evidence="16">
        <name>Mn(2+)</name>
        <dbReference type="ChEBI" id="CHEBI:29035"/>
    </cofactor>
    <text evidence="16">The cofactor is mostly bound to the substrate.</text>
</comment>
<keyword evidence="18" id="KW-1185">Reference proteome</keyword>
<proteinExistence type="inferred from homology"/>
<evidence type="ECO:0000256" key="13">
    <source>
        <dbReference type="ARBA" id="ARBA00038949"/>
    </source>
</evidence>
<comment type="pathway">
    <text evidence="2 16">Protein modification; protein glycosylation.</text>
</comment>
<evidence type="ECO:0000256" key="14">
    <source>
        <dbReference type="ARBA" id="ARBA00041712"/>
    </source>
</evidence>
<keyword evidence="10 16" id="KW-0333">Golgi apparatus</keyword>
<accession>A0AAX6HHR5</accession>
<keyword evidence="11" id="KW-0472">Membrane</keyword>
<evidence type="ECO:0000256" key="9">
    <source>
        <dbReference type="ARBA" id="ARBA00022989"/>
    </source>
</evidence>
<evidence type="ECO:0000256" key="5">
    <source>
        <dbReference type="ARBA" id="ARBA00022679"/>
    </source>
</evidence>
<keyword evidence="9" id="KW-1133">Transmembrane helix</keyword>
<evidence type="ECO:0000256" key="10">
    <source>
        <dbReference type="ARBA" id="ARBA00023034"/>
    </source>
</evidence>
<keyword evidence="8 16" id="KW-0735">Signal-anchor</keyword>
<keyword evidence="4 16" id="KW-0328">Glycosyltransferase</keyword>
<evidence type="ECO:0000256" key="6">
    <source>
        <dbReference type="ARBA" id="ARBA00022692"/>
    </source>
</evidence>
<dbReference type="GO" id="GO:0003827">
    <property type="term" value="F:alpha-1,3-mannosylglycoprotein 2-beta-N-acetylglucosaminyltransferase activity"/>
    <property type="evidence" value="ECO:0007669"/>
    <property type="project" value="UniProtKB-UniRule"/>
</dbReference>
<dbReference type="GO" id="GO:0030145">
    <property type="term" value="F:manganese ion binding"/>
    <property type="evidence" value="ECO:0007669"/>
    <property type="project" value="UniProtKB-UniRule"/>
</dbReference>
<evidence type="ECO:0000256" key="7">
    <source>
        <dbReference type="ARBA" id="ARBA00022723"/>
    </source>
</evidence>
<comment type="function">
    <text evidence="16">Initiates complex N-linked carbohydrate formation. Essential for the conversion of high-mannose to hybrid and complex N-glycans.</text>
</comment>
<evidence type="ECO:0000256" key="12">
    <source>
        <dbReference type="ARBA" id="ARBA00023211"/>
    </source>
</evidence>
<evidence type="ECO:0000256" key="8">
    <source>
        <dbReference type="ARBA" id="ARBA00022968"/>
    </source>
</evidence>
<evidence type="ECO:0000256" key="3">
    <source>
        <dbReference type="ARBA" id="ARBA00006492"/>
    </source>
</evidence>
<keyword evidence="5" id="KW-0808">Transferase</keyword>
<dbReference type="EC" id="2.4.1.101" evidence="13 16"/>
<evidence type="ECO:0000313" key="17">
    <source>
        <dbReference type="EMBL" id="KAJ6840559.1"/>
    </source>
</evidence>
<protein>
    <recommendedName>
        <fullName evidence="13 16">Alpha-1,3-mannosyl-glycoprotein 2-beta-N-acetylglucosaminyltransferase</fullName>
        <shortName evidence="16">GNT-I</shortName>
        <shortName evidence="16">GlcNAc-T I</shortName>
        <ecNumber evidence="13 16">2.4.1.101</ecNumber>
    </recommendedName>
    <alternativeName>
        <fullName evidence="14 16">N-glycosyl-oligosaccharide-glycoprotein N-acetylglucosaminyltransferase I</fullName>
    </alternativeName>
</protein>
<organism evidence="17 18">
    <name type="scientific">Iris pallida</name>
    <name type="common">Sweet iris</name>
    <dbReference type="NCBI Taxonomy" id="29817"/>
    <lineage>
        <taxon>Eukaryota</taxon>
        <taxon>Viridiplantae</taxon>
        <taxon>Streptophyta</taxon>
        <taxon>Embryophyta</taxon>
        <taxon>Tracheophyta</taxon>
        <taxon>Spermatophyta</taxon>
        <taxon>Magnoliopsida</taxon>
        <taxon>Liliopsida</taxon>
        <taxon>Asparagales</taxon>
        <taxon>Iridaceae</taxon>
        <taxon>Iridoideae</taxon>
        <taxon>Irideae</taxon>
        <taxon>Iris</taxon>
    </lineage>
</organism>
<dbReference type="GO" id="GO:0000139">
    <property type="term" value="C:Golgi membrane"/>
    <property type="evidence" value="ECO:0007669"/>
    <property type="project" value="UniProtKB-SubCell"/>
</dbReference>
<evidence type="ECO:0000256" key="16">
    <source>
        <dbReference type="RuleBase" id="RU368119"/>
    </source>
</evidence>
<dbReference type="PANTHER" id="PTHR10468:SF0">
    <property type="entry name" value="ALPHA-1,3-MANNOSYL-GLYCOPROTEIN 2-BETA-N-ACETYLGLUCOSAMINYLTRANSFERASE"/>
    <property type="match status" value="1"/>
</dbReference>
<dbReference type="Proteomes" id="UP001140949">
    <property type="component" value="Unassembled WGS sequence"/>
</dbReference>
<evidence type="ECO:0000256" key="11">
    <source>
        <dbReference type="ARBA" id="ARBA00023136"/>
    </source>
</evidence>
<reference evidence="17" key="2">
    <citation type="submission" date="2023-04" db="EMBL/GenBank/DDBJ databases">
        <authorList>
            <person name="Bruccoleri R.E."/>
            <person name="Oakeley E.J."/>
            <person name="Faust A.-M."/>
            <person name="Dessus-Babus S."/>
            <person name="Altorfer M."/>
            <person name="Burckhardt D."/>
            <person name="Oertli M."/>
            <person name="Naumann U."/>
            <person name="Petersen F."/>
            <person name="Wong J."/>
        </authorList>
    </citation>
    <scope>NUCLEOTIDE SEQUENCE</scope>
    <source>
        <strain evidence="17">GSM-AAB239-AS_SAM_17_03QT</strain>
        <tissue evidence="17">Leaf</tissue>
    </source>
</reference>
<evidence type="ECO:0000256" key="1">
    <source>
        <dbReference type="ARBA" id="ARBA00004323"/>
    </source>
</evidence>
<dbReference type="Gene3D" id="3.90.550.10">
    <property type="entry name" value="Spore Coat Polysaccharide Biosynthesis Protein SpsA, Chain A"/>
    <property type="match status" value="1"/>
</dbReference>
<evidence type="ECO:0000313" key="18">
    <source>
        <dbReference type="Proteomes" id="UP001140949"/>
    </source>
</evidence>
<dbReference type="InterPro" id="IPR052261">
    <property type="entry name" value="Glycosyltransferase_13"/>
</dbReference>
<dbReference type="AlphaFoldDB" id="A0AAX6HHR5"/>
<dbReference type="SUPFAM" id="SSF53448">
    <property type="entry name" value="Nucleotide-diphospho-sugar transferases"/>
    <property type="match status" value="1"/>
</dbReference>